<evidence type="ECO:0000256" key="1">
    <source>
        <dbReference type="SAM" id="MobiDB-lite"/>
    </source>
</evidence>
<feature type="transmembrane region" description="Helical" evidence="2">
    <location>
        <begin position="6"/>
        <end position="30"/>
    </location>
</feature>
<feature type="compositionally biased region" description="Polar residues" evidence="1">
    <location>
        <begin position="82"/>
        <end position="93"/>
    </location>
</feature>
<keyword evidence="2" id="KW-0812">Transmembrane</keyword>
<dbReference type="AlphaFoldDB" id="A0A6V7V6X8"/>
<dbReference type="OrthoDB" id="5890753at2759"/>
<evidence type="ECO:0000313" key="3">
    <source>
        <dbReference type="EMBL" id="CAD2170723.1"/>
    </source>
</evidence>
<keyword evidence="2" id="KW-0472">Membrane</keyword>
<evidence type="ECO:0000256" key="2">
    <source>
        <dbReference type="SAM" id="Phobius"/>
    </source>
</evidence>
<gene>
    <name evidence="3" type="ORF">MENT_LOCUS22148</name>
</gene>
<name>A0A6V7V6X8_MELEN</name>
<reference evidence="3 4" key="1">
    <citation type="submission" date="2020-08" db="EMBL/GenBank/DDBJ databases">
        <authorList>
            <person name="Koutsovoulos G."/>
            <person name="Danchin GJ E."/>
        </authorList>
    </citation>
    <scope>NUCLEOTIDE SEQUENCE [LARGE SCALE GENOMIC DNA]</scope>
</reference>
<feature type="region of interest" description="Disordered" evidence="1">
    <location>
        <begin position="75"/>
        <end position="101"/>
    </location>
</feature>
<organism evidence="3 4">
    <name type="scientific">Meloidogyne enterolobii</name>
    <name type="common">Root-knot nematode worm</name>
    <name type="synonym">Meloidogyne mayaguensis</name>
    <dbReference type="NCBI Taxonomy" id="390850"/>
    <lineage>
        <taxon>Eukaryota</taxon>
        <taxon>Metazoa</taxon>
        <taxon>Ecdysozoa</taxon>
        <taxon>Nematoda</taxon>
        <taxon>Chromadorea</taxon>
        <taxon>Rhabditida</taxon>
        <taxon>Tylenchina</taxon>
        <taxon>Tylenchomorpha</taxon>
        <taxon>Tylenchoidea</taxon>
        <taxon>Meloidogynidae</taxon>
        <taxon>Meloidogyninae</taxon>
        <taxon>Meloidogyne</taxon>
    </lineage>
</organism>
<keyword evidence="2" id="KW-1133">Transmembrane helix</keyword>
<protein>
    <submittedName>
        <fullName evidence="3">Uncharacterized protein</fullName>
    </submittedName>
</protein>
<dbReference type="Proteomes" id="UP000580250">
    <property type="component" value="Unassembled WGS sequence"/>
</dbReference>
<sequence length="113" mass="12419">MELLKILLLLSLTLLIVVVTLFLLALFCYFPPSCSFLLPMGLRRKCKNTVGQGNSEQLEVSRSDGSNGFYEISLKGNLPDRGNTTNEGQQPPASASDVPEIVLTTASMKMRRL</sequence>
<dbReference type="EMBL" id="CAJEWN010000173">
    <property type="protein sequence ID" value="CAD2170723.1"/>
    <property type="molecule type" value="Genomic_DNA"/>
</dbReference>
<evidence type="ECO:0000313" key="4">
    <source>
        <dbReference type="Proteomes" id="UP000580250"/>
    </source>
</evidence>
<proteinExistence type="predicted"/>
<comment type="caution">
    <text evidence="3">The sequence shown here is derived from an EMBL/GenBank/DDBJ whole genome shotgun (WGS) entry which is preliminary data.</text>
</comment>
<accession>A0A6V7V6X8</accession>